<dbReference type="SUPFAM" id="SSF52833">
    <property type="entry name" value="Thioredoxin-like"/>
    <property type="match status" value="1"/>
</dbReference>
<dbReference type="InterPro" id="IPR036282">
    <property type="entry name" value="Glutathione-S-Trfase_C_sf"/>
</dbReference>
<protein>
    <recommendedName>
        <fullName evidence="1">GST N-terminal domain-containing protein</fullName>
    </recommendedName>
</protein>
<evidence type="ECO:0000313" key="3">
    <source>
        <dbReference type="Proteomes" id="UP000308652"/>
    </source>
</evidence>
<keyword evidence="3" id="KW-1185">Reference proteome</keyword>
<dbReference type="SUPFAM" id="SSF47616">
    <property type="entry name" value="GST C-terminal domain-like"/>
    <property type="match status" value="1"/>
</dbReference>
<dbReference type="Pfam" id="PF22041">
    <property type="entry name" value="GST_C_7"/>
    <property type="match status" value="1"/>
</dbReference>
<reference evidence="2 3" key="1">
    <citation type="journal article" date="2019" name="Nat. Ecol. Evol.">
        <title>Megaphylogeny resolves global patterns of mushroom evolution.</title>
        <authorList>
            <person name="Varga T."/>
            <person name="Krizsan K."/>
            <person name="Foldi C."/>
            <person name="Dima B."/>
            <person name="Sanchez-Garcia M."/>
            <person name="Sanchez-Ramirez S."/>
            <person name="Szollosi G.J."/>
            <person name="Szarkandi J.G."/>
            <person name="Papp V."/>
            <person name="Albert L."/>
            <person name="Andreopoulos W."/>
            <person name="Angelini C."/>
            <person name="Antonin V."/>
            <person name="Barry K.W."/>
            <person name="Bougher N.L."/>
            <person name="Buchanan P."/>
            <person name="Buyck B."/>
            <person name="Bense V."/>
            <person name="Catcheside P."/>
            <person name="Chovatia M."/>
            <person name="Cooper J."/>
            <person name="Damon W."/>
            <person name="Desjardin D."/>
            <person name="Finy P."/>
            <person name="Geml J."/>
            <person name="Haridas S."/>
            <person name="Hughes K."/>
            <person name="Justo A."/>
            <person name="Karasinski D."/>
            <person name="Kautmanova I."/>
            <person name="Kiss B."/>
            <person name="Kocsube S."/>
            <person name="Kotiranta H."/>
            <person name="LaButti K.M."/>
            <person name="Lechner B.E."/>
            <person name="Liimatainen K."/>
            <person name="Lipzen A."/>
            <person name="Lukacs Z."/>
            <person name="Mihaltcheva S."/>
            <person name="Morgado L.N."/>
            <person name="Niskanen T."/>
            <person name="Noordeloos M.E."/>
            <person name="Ohm R.A."/>
            <person name="Ortiz-Santana B."/>
            <person name="Ovrebo C."/>
            <person name="Racz N."/>
            <person name="Riley R."/>
            <person name="Savchenko A."/>
            <person name="Shiryaev A."/>
            <person name="Soop K."/>
            <person name="Spirin V."/>
            <person name="Szebenyi C."/>
            <person name="Tomsovsky M."/>
            <person name="Tulloss R.E."/>
            <person name="Uehling J."/>
            <person name="Grigoriev I.V."/>
            <person name="Vagvolgyi C."/>
            <person name="Papp T."/>
            <person name="Martin F.M."/>
            <person name="Miettinen O."/>
            <person name="Hibbett D.S."/>
            <person name="Nagy L.G."/>
        </authorList>
    </citation>
    <scope>NUCLEOTIDE SEQUENCE [LARGE SCALE GENOMIC DNA]</scope>
    <source>
        <strain evidence="2 3">CBS 166.37</strain>
    </source>
</reference>
<evidence type="ECO:0000259" key="1">
    <source>
        <dbReference type="PROSITE" id="PS50404"/>
    </source>
</evidence>
<dbReference type="InterPro" id="IPR004045">
    <property type="entry name" value="Glutathione_S-Trfase_N"/>
</dbReference>
<dbReference type="AlphaFoldDB" id="A0A5C3LST7"/>
<name>A0A5C3LST7_9AGAR</name>
<dbReference type="Proteomes" id="UP000308652">
    <property type="component" value="Unassembled WGS sequence"/>
</dbReference>
<dbReference type="Gene3D" id="3.40.30.10">
    <property type="entry name" value="Glutaredoxin"/>
    <property type="match status" value="1"/>
</dbReference>
<sequence length="252" mass="29785">MIIFYDIPSTLPKIAWSLSTWRVRYCLNYKRLPYRTEWVEYPDVQSHCQSLGISPTSTRNGQPFYTLPAIQDTSTSMSLSESMNIASYLDQKYPEMRKVIPEGTEAFQHAFMATFRENIIKRLVPFVVPVSPSRLNPRSADYFKKTRQEWFRKPLENVLPVGKERDRKWKEVREAFVGLDEWLAYSAKFRGEKSSFMTGENPIFIDFVIGGQLLWLKSILGERSEEWKEMKTWNDGRLERLSNRLKEWEMVQ</sequence>
<dbReference type="STRING" id="68775.A0A5C3LST7"/>
<gene>
    <name evidence="2" type="ORF">BDQ12DRAFT_737857</name>
</gene>
<evidence type="ECO:0000313" key="2">
    <source>
        <dbReference type="EMBL" id="TFK34998.1"/>
    </source>
</evidence>
<dbReference type="Pfam" id="PF13409">
    <property type="entry name" value="GST_N_2"/>
    <property type="match status" value="1"/>
</dbReference>
<dbReference type="InterPro" id="IPR054416">
    <property type="entry name" value="GST_UstS-like_C"/>
</dbReference>
<dbReference type="Gene3D" id="1.20.1050.10">
    <property type="match status" value="1"/>
</dbReference>
<dbReference type="InterPro" id="IPR036249">
    <property type="entry name" value="Thioredoxin-like_sf"/>
</dbReference>
<feature type="domain" description="GST N-terminal" evidence="1">
    <location>
        <begin position="7"/>
        <end position="97"/>
    </location>
</feature>
<dbReference type="PROSITE" id="PS50404">
    <property type="entry name" value="GST_NTER"/>
    <property type="match status" value="1"/>
</dbReference>
<organism evidence="2 3">
    <name type="scientific">Crucibulum laeve</name>
    <dbReference type="NCBI Taxonomy" id="68775"/>
    <lineage>
        <taxon>Eukaryota</taxon>
        <taxon>Fungi</taxon>
        <taxon>Dikarya</taxon>
        <taxon>Basidiomycota</taxon>
        <taxon>Agaricomycotina</taxon>
        <taxon>Agaricomycetes</taxon>
        <taxon>Agaricomycetidae</taxon>
        <taxon>Agaricales</taxon>
        <taxon>Agaricineae</taxon>
        <taxon>Nidulariaceae</taxon>
        <taxon>Crucibulum</taxon>
    </lineage>
</organism>
<dbReference type="EMBL" id="ML213626">
    <property type="protein sequence ID" value="TFK34998.1"/>
    <property type="molecule type" value="Genomic_DNA"/>
</dbReference>
<dbReference type="OrthoDB" id="4951845at2759"/>
<accession>A0A5C3LST7</accession>
<proteinExistence type="predicted"/>